<evidence type="ECO:0000256" key="4">
    <source>
        <dbReference type="ARBA" id="ARBA00023027"/>
    </source>
</evidence>
<dbReference type="Pfam" id="PF00171">
    <property type="entry name" value="Aldedh"/>
    <property type="match status" value="1"/>
</dbReference>
<dbReference type="PANTHER" id="PTHR43866:SF3">
    <property type="entry name" value="METHYLMALONATE-SEMIALDEHYDE DEHYDROGENASE [ACYLATING], MITOCHONDRIAL"/>
    <property type="match status" value="1"/>
</dbReference>
<dbReference type="PROSITE" id="PS00070">
    <property type="entry name" value="ALDEHYDE_DEHYDR_CYS"/>
    <property type="match status" value="1"/>
</dbReference>
<dbReference type="InterPro" id="IPR016162">
    <property type="entry name" value="Ald_DH_N"/>
</dbReference>
<dbReference type="CDD" id="cd07085">
    <property type="entry name" value="ALDH_F6_MMSDH"/>
    <property type="match status" value="1"/>
</dbReference>
<dbReference type="GO" id="GO:0005739">
    <property type="term" value="C:mitochondrion"/>
    <property type="evidence" value="ECO:0007669"/>
    <property type="project" value="TreeGrafter"/>
</dbReference>
<dbReference type="EMBL" id="JANBUY010000459">
    <property type="protein sequence ID" value="KAJ2858872.1"/>
    <property type="molecule type" value="Genomic_DNA"/>
</dbReference>
<evidence type="ECO:0000256" key="3">
    <source>
        <dbReference type="ARBA" id="ARBA00023002"/>
    </source>
</evidence>
<gene>
    <name evidence="6" type="ORF">GGH94_006398</name>
</gene>
<keyword evidence="3" id="KW-0560">Oxidoreductase</keyword>
<dbReference type="InterPro" id="IPR016161">
    <property type="entry name" value="Ald_DH/histidinol_DH"/>
</dbReference>
<dbReference type="GO" id="GO:0004491">
    <property type="term" value="F:methylmalonate-semialdehyde dehydrogenase (acylating, NAD) activity"/>
    <property type="evidence" value="ECO:0007669"/>
    <property type="project" value="UniProtKB-EC"/>
</dbReference>
<evidence type="ECO:0000256" key="1">
    <source>
        <dbReference type="ARBA" id="ARBA00009986"/>
    </source>
</evidence>
<keyword evidence="4" id="KW-0520">NAD</keyword>
<proteinExistence type="inferred from homology"/>
<feature type="domain" description="Aldehyde dehydrogenase" evidence="5">
    <location>
        <begin position="15"/>
        <end position="478"/>
    </location>
</feature>
<dbReference type="EC" id="1.2.1.27" evidence="2"/>
<protein>
    <recommendedName>
        <fullName evidence="2">methylmalonate-semialdehyde dehydrogenase (CoA acylating)</fullName>
        <ecNumber evidence="2">1.2.1.27</ecNumber>
    </recommendedName>
</protein>
<dbReference type="InterPro" id="IPR015590">
    <property type="entry name" value="Aldehyde_DH_dom"/>
</dbReference>
<comment type="similarity">
    <text evidence="1">Belongs to the aldehyde dehydrogenase family.</text>
</comment>
<dbReference type="SUPFAM" id="SSF53720">
    <property type="entry name" value="ALDH-like"/>
    <property type="match status" value="1"/>
</dbReference>
<dbReference type="GO" id="GO:0006210">
    <property type="term" value="P:thymine catabolic process"/>
    <property type="evidence" value="ECO:0007669"/>
    <property type="project" value="TreeGrafter"/>
</dbReference>
<dbReference type="Gene3D" id="3.40.605.10">
    <property type="entry name" value="Aldehyde Dehydrogenase, Chain A, domain 1"/>
    <property type="match status" value="1"/>
</dbReference>
<organism evidence="6 7">
    <name type="scientific">Coemansia aciculifera</name>
    <dbReference type="NCBI Taxonomy" id="417176"/>
    <lineage>
        <taxon>Eukaryota</taxon>
        <taxon>Fungi</taxon>
        <taxon>Fungi incertae sedis</taxon>
        <taxon>Zoopagomycota</taxon>
        <taxon>Kickxellomycotina</taxon>
        <taxon>Kickxellomycetes</taxon>
        <taxon>Kickxellales</taxon>
        <taxon>Kickxellaceae</taxon>
        <taxon>Coemansia</taxon>
    </lineage>
</organism>
<name>A0A9W8IBQ8_9FUNG</name>
<reference evidence="6" key="1">
    <citation type="submission" date="2022-07" db="EMBL/GenBank/DDBJ databases">
        <title>Phylogenomic reconstructions and comparative analyses of Kickxellomycotina fungi.</title>
        <authorList>
            <person name="Reynolds N.K."/>
            <person name="Stajich J.E."/>
            <person name="Barry K."/>
            <person name="Grigoriev I.V."/>
            <person name="Crous P."/>
            <person name="Smith M.E."/>
        </authorList>
    </citation>
    <scope>NUCLEOTIDE SEQUENCE</scope>
    <source>
        <strain evidence="6">RSA 476</strain>
    </source>
</reference>
<comment type="caution">
    <text evidence="6">The sequence shown here is derived from an EMBL/GenBank/DDBJ whole genome shotgun (WGS) entry which is preliminary data.</text>
</comment>
<dbReference type="Gene3D" id="3.40.309.10">
    <property type="entry name" value="Aldehyde Dehydrogenase, Chain A, domain 2"/>
    <property type="match status" value="1"/>
</dbReference>
<dbReference type="InterPro" id="IPR016160">
    <property type="entry name" value="Ald_DH_CS_CYS"/>
</dbReference>
<dbReference type="Proteomes" id="UP001140074">
    <property type="component" value="Unassembled WGS sequence"/>
</dbReference>
<keyword evidence="7" id="KW-1185">Reference proteome</keyword>
<dbReference type="GO" id="GO:0006574">
    <property type="term" value="P:L-valine catabolic process"/>
    <property type="evidence" value="ECO:0007669"/>
    <property type="project" value="TreeGrafter"/>
</dbReference>
<dbReference type="PANTHER" id="PTHR43866">
    <property type="entry name" value="MALONATE-SEMIALDEHYDE DEHYDROGENASE"/>
    <property type="match status" value="1"/>
</dbReference>
<accession>A0A9W8IBQ8</accession>
<evidence type="ECO:0000256" key="2">
    <source>
        <dbReference type="ARBA" id="ARBA00013048"/>
    </source>
</evidence>
<evidence type="ECO:0000259" key="5">
    <source>
        <dbReference type="Pfam" id="PF00171"/>
    </source>
</evidence>
<evidence type="ECO:0000313" key="6">
    <source>
        <dbReference type="EMBL" id="KAJ2858872.1"/>
    </source>
</evidence>
<dbReference type="InterPro" id="IPR016163">
    <property type="entry name" value="Ald_DH_C"/>
</dbReference>
<dbReference type="InterPro" id="IPR010061">
    <property type="entry name" value="MeMal-semiAld_DH"/>
</dbReference>
<dbReference type="FunFam" id="3.40.605.10:FF:000003">
    <property type="entry name" value="Methylmalonate-semialdehyde dehydrogenase [acylating]"/>
    <property type="match status" value="1"/>
</dbReference>
<sequence length="501" mass="53912">MSHIATTKLFIDGQFIESQASEWIDVHNPATQEVVTRVPKTTASELEEAAKSAQSAFGEWRRTSIMRRQKLMLDLQYAIRANTDALAKSIVLEQGKVLSDAHGDIMRGLQVVDSMAGIPEYMLGTRLEVAADMDTYTVREPLGVVAGICPFNFPAMMPLWMLPVALVTGNTIMLKPSERDPGAAMILAQLCADVGVPRGVVNIVHGVNETVDFLTSDPRIKAVSFVGGNAAGKHVYERATQHGKRCQANLGAKNHAVILPDANREHTLNAISGAAFGAAGQRCMALSVAVFVGKAGEWIPDLVERARGLRVDGGMEEGADLGPMISPRALHRAEELIQSAVDAGASLLLDGRGVRVPKYPRGNFLGPTVIGNVTTDMQCYQEEVFGPVLSCVHVATLDEALALVNGNRYGNGASVFTQSGPCARRFQSEVNAGQVGVNVPIPVPLPMFSFTGNKDSFLGDTNFYGRSGVNFYTQLKTITSLWRKEDAEVDGQSAVHMPTLH</sequence>
<evidence type="ECO:0000313" key="7">
    <source>
        <dbReference type="Proteomes" id="UP001140074"/>
    </source>
</evidence>
<dbReference type="NCBIfam" id="TIGR01722">
    <property type="entry name" value="MMSDH"/>
    <property type="match status" value="1"/>
</dbReference>
<dbReference type="AlphaFoldDB" id="A0A9W8IBQ8"/>
<dbReference type="FunFam" id="3.40.309.10:FF:000002">
    <property type="entry name" value="Methylmalonate-semialdehyde dehydrogenase (Acylating)"/>
    <property type="match status" value="1"/>
</dbReference>